<evidence type="ECO:0000313" key="4">
    <source>
        <dbReference type="Proteomes" id="UP000704712"/>
    </source>
</evidence>
<dbReference type="AlphaFoldDB" id="A0A8S9TSU6"/>
<name>A0A8S9TSU6_PHYIN</name>
<proteinExistence type="predicted"/>
<protein>
    <submittedName>
        <fullName evidence="2">Uncharacterized protein</fullName>
    </submittedName>
</protein>
<feature type="compositionally biased region" description="Polar residues" evidence="1">
    <location>
        <begin position="128"/>
        <end position="139"/>
    </location>
</feature>
<feature type="region of interest" description="Disordered" evidence="1">
    <location>
        <begin position="1"/>
        <end position="20"/>
    </location>
</feature>
<evidence type="ECO:0000313" key="2">
    <source>
        <dbReference type="EMBL" id="KAF4131926.1"/>
    </source>
</evidence>
<feature type="compositionally biased region" description="Polar residues" evidence="1">
    <location>
        <begin position="52"/>
        <end position="62"/>
    </location>
</feature>
<accession>A0A8S9TSU6</accession>
<dbReference type="EMBL" id="JAACNO010002657">
    <property type="protein sequence ID" value="KAF4131926.1"/>
    <property type="molecule type" value="Genomic_DNA"/>
</dbReference>
<evidence type="ECO:0000256" key="1">
    <source>
        <dbReference type="SAM" id="MobiDB-lite"/>
    </source>
</evidence>
<dbReference type="EMBL" id="JAACNO010001208">
    <property type="protein sequence ID" value="KAF4142134.1"/>
    <property type="molecule type" value="Genomic_DNA"/>
</dbReference>
<feature type="compositionally biased region" description="Basic residues" evidence="1">
    <location>
        <begin position="76"/>
        <end position="90"/>
    </location>
</feature>
<evidence type="ECO:0000313" key="3">
    <source>
        <dbReference type="EMBL" id="KAF4142134.1"/>
    </source>
</evidence>
<sequence length="391" mass="44461">MNQPSLDPHSPESPRTRRGRRLIQMLFRSSGEDENNNNGETQDRAADVASLKQPTDYQANSEQPPPVPTTTSKFASLKRKLFPSHNRRYPRLVPPLFSPISAPVRPILPPLGENMKPLNLSKDDENSDQNQANEGQSSLELKDYQMSRHLKSHCREDTPESDFSPPEDDNNGGITVRKILIDDDDDWELESAVEALDIESSINDKTLEEMSKAIDDLRVWKEAHQQKTQEALDMLMKQQSDRELQPHKGNLSQDSIDRKDFFEVQLELRIQQQQRDREMQVLELQKEAEAYQLKCNLVKTTLDESEATRLVEALQNSTDSEGLALSRLRDELFQLDVKQRQEALLQELQGADTALDINIANVQAFTGELDAILAQFDDLGESSAKTEDEDL</sequence>
<feature type="region of interest" description="Disordered" evidence="1">
    <location>
        <begin position="28"/>
        <end position="174"/>
    </location>
</feature>
<reference evidence="2" key="1">
    <citation type="submission" date="2020-03" db="EMBL/GenBank/DDBJ databases">
        <title>Hybrid Assembly of Korean Phytophthora infestans isolates.</title>
        <authorList>
            <person name="Prokchorchik M."/>
            <person name="Lee Y."/>
            <person name="Seo J."/>
            <person name="Cho J.-H."/>
            <person name="Park Y.-E."/>
            <person name="Jang D.-C."/>
            <person name="Im J.-S."/>
            <person name="Choi J.-G."/>
            <person name="Park H.-J."/>
            <person name="Lee G.-B."/>
            <person name="Lee Y.-G."/>
            <person name="Hong S.-Y."/>
            <person name="Cho K."/>
            <person name="Sohn K.H."/>
        </authorList>
    </citation>
    <scope>NUCLEOTIDE SEQUENCE</scope>
    <source>
        <strain evidence="2">KR_2_A2</strain>
    </source>
</reference>
<gene>
    <name evidence="3" type="ORF">GN958_ATG08690</name>
    <name evidence="2" type="ORF">GN958_ATG18959</name>
</gene>
<organism evidence="2 4">
    <name type="scientific">Phytophthora infestans</name>
    <name type="common">Potato late blight agent</name>
    <name type="synonym">Botrytis infestans</name>
    <dbReference type="NCBI Taxonomy" id="4787"/>
    <lineage>
        <taxon>Eukaryota</taxon>
        <taxon>Sar</taxon>
        <taxon>Stramenopiles</taxon>
        <taxon>Oomycota</taxon>
        <taxon>Peronosporomycetes</taxon>
        <taxon>Peronosporales</taxon>
        <taxon>Peronosporaceae</taxon>
        <taxon>Phytophthora</taxon>
    </lineage>
</organism>
<dbReference type="Proteomes" id="UP000704712">
    <property type="component" value="Unassembled WGS sequence"/>
</dbReference>
<comment type="caution">
    <text evidence="2">The sequence shown here is derived from an EMBL/GenBank/DDBJ whole genome shotgun (WGS) entry which is preliminary data.</text>
</comment>